<feature type="chain" id="PRO_5035444495" description="Dipeptidase" evidence="4">
    <location>
        <begin position="23"/>
        <end position="647"/>
    </location>
</feature>
<keyword evidence="3" id="KW-0812">Transmembrane</keyword>
<evidence type="ECO:0000256" key="4">
    <source>
        <dbReference type="SAM" id="SignalP"/>
    </source>
</evidence>
<evidence type="ECO:0000256" key="3">
    <source>
        <dbReference type="SAM" id="Phobius"/>
    </source>
</evidence>
<sequence>MGFQGLSIAALLLGALVSPSHGCTMIAVGKNATVDGSTLVAHTDDAGGGAADLRLVRVPAQDHPKGSKRAVYDFFGGYPRVVTTERGPHYEPNAELQEELMKPLGFIPQVEHTYAYFDQDYGMVNEVQLSIAESTSGARTVGWPSDLPHGKNLFGIAELSKVALERCDSARCAVQTMGDLAVEYGFYSEDSGDVNNPGYSSSAEALGITDKYGEVWVFHVLTGKDNSSAVWAARRVPDDEVTVIANGFTIREMDLDDPDAFLASPNVHSLAQEMGWWDPEKDGAFDFTAAYGYRDRDPIRPLYVGRRVWRVFDLLAPSLKLDSRLGTVTEYPTYPFSVKPDKLVSIEKIMSILRDHYEGTEYDMTKGVAAGPFGAPLRWDGENKGVTGGWERPISIYRTIYSFIIQARQDVVDSLGGVLWYGQGTPHGTVYVPFSCRQGSVPESYLMGKQSEFHPNSAWWAFDFVNNWSLLRFDVISQDVRAKIAELQAEAIAERQRVEEHAKSLNSTQEMDTYMEKENNEFASSVVTRWWQFAWYLVSKFSDGYITTGEKPEEMVTPGYPKWWLELTEYAKWPGDSFSPKNAVLKDIDENVWHLKTHSMAVKTTDSESHFGPIIQVGCGLVLGVAIGATAMLLVEHRRRVGYQSLV</sequence>
<accession>A0A8K1CBY2</accession>
<comment type="caution">
    <text evidence="5">The sequence shown here is derived from an EMBL/GenBank/DDBJ whole genome shotgun (WGS) entry which is preliminary data.</text>
</comment>
<dbReference type="AlphaFoldDB" id="A0A8K1CBY2"/>
<dbReference type="Pfam" id="PF03577">
    <property type="entry name" value="Peptidase_C69"/>
    <property type="match status" value="1"/>
</dbReference>
<keyword evidence="3" id="KW-0472">Membrane</keyword>
<keyword evidence="6" id="KW-1185">Reference proteome</keyword>
<dbReference type="PANTHER" id="PTHR12994">
    <property type="entry name" value="SECERNIN"/>
    <property type="match status" value="1"/>
</dbReference>
<reference evidence="5" key="1">
    <citation type="submission" date="2019-03" db="EMBL/GenBank/DDBJ databases">
        <title>Long read genome sequence of the mycoparasitic Pythium oligandrum ATCC 38472 isolated from sugarbeet rhizosphere.</title>
        <authorList>
            <person name="Gaulin E."/>
        </authorList>
    </citation>
    <scope>NUCLEOTIDE SEQUENCE</scope>
    <source>
        <strain evidence="5">ATCC 38472_TT</strain>
    </source>
</reference>
<dbReference type="GO" id="GO:0016805">
    <property type="term" value="F:dipeptidase activity"/>
    <property type="evidence" value="ECO:0007669"/>
    <property type="project" value="InterPro"/>
</dbReference>
<proteinExistence type="inferred from homology"/>
<keyword evidence="3" id="KW-1133">Transmembrane helix</keyword>
<keyword evidence="2" id="KW-0175">Coiled coil</keyword>
<keyword evidence="4" id="KW-0732">Signal</keyword>
<evidence type="ECO:0000256" key="1">
    <source>
        <dbReference type="ARBA" id="ARBA00005705"/>
    </source>
</evidence>
<dbReference type="PANTHER" id="PTHR12994:SF17">
    <property type="entry name" value="LD30995P"/>
    <property type="match status" value="1"/>
</dbReference>
<dbReference type="EMBL" id="SPLM01000108">
    <property type="protein sequence ID" value="TMW60564.1"/>
    <property type="molecule type" value="Genomic_DNA"/>
</dbReference>
<name>A0A8K1CBY2_PYTOL</name>
<evidence type="ECO:0000313" key="6">
    <source>
        <dbReference type="Proteomes" id="UP000794436"/>
    </source>
</evidence>
<dbReference type="OrthoDB" id="5175656at2759"/>
<protein>
    <recommendedName>
        <fullName evidence="7">Dipeptidase</fullName>
    </recommendedName>
</protein>
<feature type="signal peptide" evidence="4">
    <location>
        <begin position="1"/>
        <end position="22"/>
    </location>
</feature>
<gene>
    <name evidence="5" type="ORF">Poli38472_000606</name>
</gene>
<organism evidence="5 6">
    <name type="scientific">Pythium oligandrum</name>
    <name type="common">Mycoparasitic fungus</name>
    <dbReference type="NCBI Taxonomy" id="41045"/>
    <lineage>
        <taxon>Eukaryota</taxon>
        <taxon>Sar</taxon>
        <taxon>Stramenopiles</taxon>
        <taxon>Oomycota</taxon>
        <taxon>Peronosporomycetes</taxon>
        <taxon>Pythiales</taxon>
        <taxon>Pythiaceae</taxon>
        <taxon>Pythium</taxon>
    </lineage>
</organism>
<comment type="similarity">
    <text evidence="1">Belongs to the peptidase C69 family. Secernin subfamily.</text>
</comment>
<feature type="coiled-coil region" evidence="2">
    <location>
        <begin position="477"/>
        <end position="504"/>
    </location>
</feature>
<dbReference type="GO" id="GO:0006508">
    <property type="term" value="P:proteolysis"/>
    <property type="evidence" value="ECO:0007669"/>
    <property type="project" value="InterPro"/>
</dbReference>
<dbReference type="InterPro" id="IPR005322">
    <property type="entry name" value="Peptidase_C69"/>
</dbReference>
<evidence type="ECO:0000256" key="2">
    <source>
        <dbReference type="SAM" id="Coils"/>
    </source>
</evidence>
<evidence type="ECO:0008006" key="7">
    <source>
        <dbReference type="Google" id="ProtNLM"/>
    </source>
</evidence>
<feature type="transmembrane region" description="Helical" evidence="3">
    <location>
        <begin position="614"/>
        <end position="635"/>
    </location>
</feature>
<dbReference type="GO" id="GO:0070004">
    <property type="term" value="F:cysteine-type exopeptidase activity"/>
    <property type="evidence" value="ECO:0007669"/>
    <property type="project" value="InterPro"/>
</dbReference>
<evidence type="ECO:0000313" key="5">
    <source>
        <dbReference type="EMBL" id="TMW60564.1"/>
    </source>
</evidence>
<dbReference type="Proteomes" id="UP000794436">
    <property type="component" value="Unassembled WGS sequence"/>
</dbReference>